<reference evidence="1 2" key="1">
    <citation type="submission" date="2015-05" db="EMBL/GenBank/DDBJ databases">
        <title>Evolution of Trichinella species and genotypes.</title>
        <authorList>
            <person name="Korhonen P.K."/>
            <person name="Edoardo P."/>
            <person name="Giuseppe L.R."/>
            <person name="Gasser R.B."/>
        </authorList>
    </citation>
    <scope>NUCLEOTIDE SEQUENCE [LARGE SCALE GENOMIC DNA]</scope>
    <source>
        <strain evidence="1">ISS10</strain>
    </source>
</reference>
<dbReference type="Proteomes" id="UP000054721">
    <property type="component" value="Unassembled WGS sequence"/>
</dbReference>
<sequence length="48" mass="5646">MGVVLHHHHYSLVQSCIQYDWECDGTSTVFTLRCKTVQNQIQNLVIYH</sequence>
<keyword evidence="2" id="KW-1185">Reference proteome</keyword>
<accession>A0A0V1KJ54</accession>
<comment type="caution">
    <text evidence="1">The sequence shown here is derived from an EMBL/GenBank/DDBJ whole genome shotgun (WGS) entry which is preliminary data.</text>
</comment>
<proteinExistence type="predicted"/>
<dbReference type="EMBL" id="JYDW01001011">
    <property type="protein sequence ID" value="KRZ47290.1"/>
    <property type="molecule type" value="Genomic_DNA"/>
</dbReference>
<protein>
    <submittedName>
        <fullName evidence="1">Uncharacterized protein</fullName>
    </submittedName>
</protein>
<evidence type="ECO:0000313" key="2">
    <source>
        <dbReference type="Proteomes" id="UP000054721"/>
    </source>
</evidence>
<dbReference type="AlphaFoldDB" id="A0A0V1KJ54"/>
<name>A0A0V1KJ54_9BILA</name>
<evidence type="ECO:0000313" key="1">
    <source>
        <dbReference type="EMBL" id="KRZ47290.1"/>
    </source>
</evidence>
<organism evidence="1 2">
    <name type="scientific">Trichinella nativa</name>
    <dbReference type="NCBI Taxonomy" id="6335"/>
    <lineage>
        <taxon>Eukaryota</taxon>
        <taxon>Metazoa</taxon>
        <taxon>Ecdysozoa</taxon>
        <taxon>Nematoda</taxon>
        <taxon>Enoplea</taxon>
        <taxon>Dorylaimia</taxon>
        <taxon>Trichinellida</taxon>
        <taxon>Trichinellidae</taxon>
        <taxon>Trichinella</taxon>
    </lineage>
</organism>
<gene>
    <name evidence="1" type="ORF">T02_6971</name>
</gene>